<dbReference type="InterPro" id="IPR006630">
    <property type="entry name" value="La_HTH"/>
</dbReference>
<feature type="region of interest" description="Disordered" evidence="8">
    <location>
        <begin position="472"/>
        <end position="524"/>
    </location>
</feature>
<dbReference type="Pfam" id="PF00076">
    <property type="entry name" value="RRM_1"/>
    <property type="match status" value="1"/>
</dbReference>
<dbReference type="SUPFAM" id="SSF46785">
    <property type="entry name" value="Winged helix' DNA-binding domain"/>
    <property type="match status" value="1"/>
</dbReference>
<dbReference type="PRINTS" id="PR00302">
    <property type="entry name" value="LUPUSLA"/>
</dbReference>
<dbReference type="Pfam" id="PF08777">
    <property type="entry name" value="RRM_3"/>
    <property type="match status" value="1"/>
</dbReference>
<dbReference type="InterPro" id="IPR000504">
    <property type="entry name" value="RRM_dom"/>
</dbReference>
<dbReference type="InterPro" id="IPR036388">
    <property type="entry name" value="WH-like_DNA-bd_sf"/>
</dbReference>
<dbReference type="PROSITE" id="PS50961">
    <property type="entry name" value="HTH_LA"/>
    <property type="match status" value="1"/>
</dbReference>
<feature type="region of interest" description="Disordered" evidence="8">
    <location>
        <begin position="233"/>
        <end position="284"/>
    </location>
</feature>
<gene>
    <name evidence="12" type="ORF">OUZ56_000667</name>
</gene>
<evidence type="ECO:0000256" key="2">
    <source>
        <dbReference type="ARBA" id="ARBA00008680"/>
    </source>
</evidence>
<dbReference type="CDD" id="cd12542">
    <property type="entry name" value="RRM2_LARP7"/>
    <property type="match status" value="1"/>
</dbReference>
<dbReference type="InterPro" id="IPR045180">
    <property type="entry name" value="La_dom_prot"/>
</dbReference>
<evidence type="ECO:0000313" key="12">
    <source>
        <dbReference type="EMBL" id="KAK4018620.1"/>
    </source>
</evidence>
<name>A0ABR0A0G0_9CRUS</name>
<dbReference type="InterPro" id="IPR002344">
    <property type="entry name" value="Lupus_La"/>
</dbReference>
<feature type="domain" description="HTH La-type RNA-binding" evidence="10">
    <location>
        <begin position="45"/>
        <end position="145"/>
    </location>
</feature>
<dbReference type="Gene3D" id="3.30.70.330">
    <property type="match status" value="2"/>
</dbReference>
<keyword evidence="4" id="KW-0805">Transcription regulation</keyword>
<keyword evidence="5" id="KW-0804">Transcription</keyword>
<keyword evidence="13" id="KW-1185">Reference proteome</keyword>
<dbReference type="PROSITE" id="PS50102">
    <property type="entry name" value="RRM"/>
    <property type="match status" value="1"/>
</dbReference>
<feature type="compositionally biased region" description="Basic residues" evidence="8">
    <location>
        <begin position="472"/>
        <end position="483"/>
    </location>
</feature>
<evidence type="ECO:0000256" key="4">
    <source>
        <dbReference type="ARBA" id="ARBA00023015"/>
    </source>
</evidence>
<evidence type="ECO:0000256" key="6">
    <source>
        <dbReference type="ARBA" id="ARBA00023242"/>
    </source>
</evidence>
<proteinExistence type="inferred from homology"/>
<evidence type="ECO:0000259" key="10">
    <source>
        <dbReference type="PROSITE" id="PS50961"/>
    </source>
</evidence>
<dbReference type="InterPro" id="IPR014886">
    <property type="entry name" value="La_xRRM"/>
</dbReference>
<feature type="compositionally biased region" description="Basic and acidic residues" evidence="8">
    <location>
        <begin position="484"/>
        <end position="496"/>
    </location>
</feature>
<evidence type="ECO:0000256" key="3">
    <source>
        <dbReference type="ARBA" id="ARBA00022884"/>
    </source>
</evidence>
<feature type="compositionally biased region" description="Basic and acidic residues" evidence="8">
    <location>
        <begin position="237"/>
        <end position="253"/>
    </location>
</feature>
<comment type="similarity">
    <text evidence="2">Belongs to the LARP7 family.</text>
</comment>
<comment type="caution">
    <text evidence="12">The sequence shown here is derived from an EMBL/GenBank/DDBJ whole genome shotgun (WGS) entry which is preliminary data.</text>
</comment>
<accession>A0ABR0A0G0</accession>
<dbReference type="SMART" id="SM00715">
    <property type="entry name" value="LA"/>
    <property type="match status" value="1"/>
</dbReference>
<dbReference type="EMBL" id="JAOYFB010000036">
    <property type="protein sequence ID" value="KAK4018620.1"/>
    <property type="molecule type" value="Genomic_DNA"/>
</dbReference>
<evidence type="ECO:0000256" key="8">
    <source>
        <dbReference type="SAM" id="MobiDB-lite"/>
    </source>
</evidence>
<dbReference type="CDD" id="cd07323">
    <property type="entry name" value="LAM"/>
    <property type="match status" value="1"/>
</dbReference>
<dbReference type="InterPro" id="IPR034910">
    <property type="entry name" value="LARP7_RRM2"/>
</dbReference>
<dbReference type="PANTHER" id="PTHR22792">
    <property type="entry name" value="LUPUS LA PROTEIN-RELATED"/>
    <property type="match status" value="1"/>
</dbReference>
<keyword evidence="6" id="KW-0539">Nucleus</keyword>
<dbReference type="SMART" id="SM00360">
    <property type="entry name" value="RRM"/>
    <property type="match status" value="1"/>
</dbReference>
<feature type="compositionally biased region" description="Polar residues" evidence="8">
    <location>
        <begin position="361"/>
        <end position="370"/>
    </location>
</feature>
<dbReference type="PANTHER" id="PTHR22792:SF62">
    <property type="entry name" value="LA-RELATED PROTEIN 7"/>
    <property type="match status" value="1"/>
</dbReference>
<evidence type="ECO:0000256" key="5">
    <source>
        <dbReference type="ARBA" id="ARBA00023163"/>
    </source>
</evidence>
<dbReference type="InterPro" id="IPR036390">
    <property type="entry name" value="WH_DNA-bd_sf"/>
</dbReference>
<dbReference type="InterPro" id="IPR035979">
    <property type="entry name" value="RBD_domain_sf"/>
</dbReference>
<dbReference type="Pfam" id="PF05383">
    <property type="entry name" value="La"/>
    <property type="match status" value="1"/>
</dbReference>
<feature type="domain" description="RRM" evidence="9">
    <location>
        <begin position="151"/>
        <end position="236"/>
    </location>
</feature>
<protein>
    <submittedName>
        <fullName evidence="12">Uncharacterized protein</fullName>
    </submittedName>
</protein>
<feature type="compositionally biased region" description="Basic and acidic residues" evidence="8">
    <location>
        <begin position="14"/>
        <end position="24"/>
    </location>
</feature>
<dbReference type="Gene3D" id="1.10.10.10">
    <property type="entry name" value="Winged helix-like DNA-binding domain superfamily/Winged helix DNA-binding domain"/>
    <property type="match status" value="1"/>
</dbReference>
<feature type="region of interest" description="Disordered" evidence="8">
    <location>
        <begin position="1"/>
        <end position="24"/>
    </location>
</feature>
<dbReference type="Proteomes" id="UP001234178">
    <property type="component" value="Unassembled WGS sequence"/>
</dbReference>
<evidence type="ECO:0000256" key="7">
    <source>
        <dbReference type="PROSITE-ProRule" id="PRU00332"/>
    </source>
</evidence>
<evidence type="ECO:0000259" key="11">
    <source>
        <dbReference type="PROSITE" id="PS51939"/>
    </source>
</evidence>
<comment type="subcellular location">
    <subcellularLocation>
        <location evidence="1">Nucleus</location>
    </subcellularLocation>
</comment>
<sequence length="524" mass="60433">MEDIKDENLSLNKPTDKADDAEVKEGSVVKDEALSGTATKKGKIRKRKKGLHTAIRNQMEFYFSDANISKDRFMQTVIKDGPEILLDVFMNFNKLRALTEDPKEIAKHLKYCSMYSKALKFSTILKLSEDETKVSRITPFRPKSQEEVDLCTLYVENLPPHATIEWITSIFSEYGDVAYVSLPKFKDASRIKGFAFVEFSDPESASKAAQAYAASSAYRLLSEDPGQLCSIRSFNAENRDDKATENKENPKAEIEEEPNNEPKAKRQKVEKDEPPTEEPLPVKQISEMIVEAETISKNEPKDIQKKRPQSHIFKDEVNQEKHNLSLQVMSKKEWKKLRNKYLDMQRKCVRQIRMNSRRQYMNENRFSSSTEKSEPQTLEVKPEPCPEFEPGLIVKIILDEPISDAKRFKSQVKCQDGVTYVEAQDCAQVAFVRCTDDTAAQSLVKKNIWSQSEILQGEEERDYWKKIEENRLKKRDKSSRPKKSGAERARQKKESIIDADQPGYPTRAVQHKNLHIRFDEENDD</sequence>
<organism evidence="12 13">
    <name type="scientific">Daphnia magna</name>
    <dbReference type="NCBI Taxonomy" id="35525"/>
    <lineage>
        <taxon>Eukaryota</taxon>
        <taxon>Metazoa</taxon>
        <taxon>Ecdysozoa</taxon>
        <taxon>Arthropoda</taxon>
        <taxon>Crustacea</taxon>
        <taxon>Branchiopoda</taxon>
        <taxon>Diplostraca</taxon>
        <taxon>Cladocera</taxon>
        <taxon>Anomopoda</taxon>
        <taxon>Daphniidae</taxon>
        <taxon>Daphnia</taxon>
    </lineage>
</organism>
<reference evidence="12 13" key="1">
    <citation type="journal article" date="2023" name="Nucleic Acids Res.">
        <title>The hologenome of Daphnia magna reveals possible DNA methylation and microbiome-mediated evolution of the host genome.</title>
        <authorList>
            <person name="Chaturvedi A."/>
            <person name="Li X."/>
            <person name="Dhandapani V."/>
            <person name="Marshall H."/>
            <person name="Kissane S."/>
            <person name="Cuenca-Cambronero M."/>
            <person name="Asole G."/>
            <person name="Calvet F."/>
            <person name="Ruiz-Romero M."/>
            <person name="Marangio P."/>
            <person name="Guigo R."/>
            <person name="Rago D."/>
            <person name="Mirbahai L."/>
            <person name="Eastwood N."/>
            <person name="Colbourne J.K."/>
            <person name="Zhou J."/>
            <person name="Mallon E."/>
            <person name="Orsini L."/>
        </authorList>
    </citation>
    <scope>NUCLEOTIDE SEQUENCE [LARGE SCALE GENOMIC DNA]</scope>
    <source>
        <strain evidence="12">LRV0_1</strain>
    </source>
</reference>
<keyword evidence="3 7" id="KW-0694">RNA-binding</keyword>
<feature type="region of interest" description="Disordered" evidence="8">
    <location>
        <begin position="361"/>
        <end position="383"/>
    </location>
</feature>
<evidence type="ECO:0000313" key="13">
    <source>
        <dbReference type="Proteomes" id="UP001234178"/>
    </source>
</evidence>
<feature type="domain" description="XRRM" evidence="11">
    <location>
        <begin position="387"/>
        <end position="495"/>
    </location>
</feature>
<dbReference type="PROSITE" id="PS51939">
    <property type="entry name" value="XRRM"/>
    <property type="match status" value="1"/>
</dbReference>
<evidence type="ECO:0000259" key="9">
    <source>
        <dbReference type="PROSITE" id="PS50102"/>
    </source>
</evidence>
<feature type="compositionally biased region" description="Basic and acidic residues" evidence="8">
    <location>
        <begin position="260"/>
        <end position="274"/>
    </location>
</feature>
<evidence type="ECO:0000256" key="1">
    <source>
        <dbReference type="ARBA" id="ARBA00004123"/>
    </source>
</evidence>
<dbReference type="InterPro" id="IPR012677">
    <property type="entry name" value="Nucleotide-bd_a/b_plait_sf"/>
</dbReference>
<dbReference type="SUPFAM" id="SSF54928">
    <property type="entry name" value="RNA-binding domain, RBD"/>
    <property type="match status" value="1"/>
</dbReference>